<accession>A0A9Q0NEH7</accession>
<evidence type="ECO:0000256" key="4">
    <source>
        <dbReference type="SAM" id="SignalP"/>
    </source>
</evidence>
<evidence type="ECO:0000256" key="2">
    <source>
        <dbReference type="ARBA" id="ARBA00023180"/>
    </source>
</evidence>
<dbReference type="InterPro" id="IPR032675">
    <property type="entry name" value="LRR_dom_sf"/>
</dbReference>
<dbReference type="PROSITE" id="PS00134">
    <property type="entry name" value="TRYPSIN_HIS"/>
    <property type="match status" value="1"/>
</dbReference>
<feature type="chain" id="PRO_5040224416" evidence="4">
    <location>
        <begin position="21"/>
        <end position="514"/>
    </location>
</feature>
<protein>
    <submittedName>
        <fullName evidence="6">Serine protease gd</fullName>
    </submittedName>
</protein>
<dbReference type="InterPro" id="IPR001611">
    <property type="entry name" value="Leu-rich_rpt"/>
</dbReference>
<keyword evidence="6" id="KW-0378">Hydrolase</keyword>
<dbReference type="Gene3D" id="3.80.10.10">
    <property type="entry name" value="Ribonuclease Inhibitor"/>
    <property type="match status" value="1"/>
</dbReference>
<evidence type="ECO:0000313" key="6">
    <source>
        <dbReference type="EMBL" id="KAJ6648828.1"/>
    </source>
</evidence>
<dbReference type="PRINTS" id="PR00722">
    <property type="entry name" value="CHYMOTRYPSIN"/>
</dbReference>
<dbReference type="Pfam" id="PF13855">
    <property type="entry name" value="LRR_8"/>
    <property type="match status" value="1"/>
</dbReference>
<keyword evidence="4" id="KW-0732">Signal</keyword>
<comment type="similarity">
    <text evidence="3">Belongs to the peptidase S1 family. CLIP subfamily.</text>
</comment>
<dbReference type="SMART" id="SM00020">
    <property type="entry name" value="Tryp_SPc"/>
    <property type="match status" value="1"/>
</dbReference>
<dbReference type="Proteomes" id="UP001151699">
    <property type="component" value="Chromosome A"/>
</dbReference>
<dbReference type="InterPro" id="IPR001254">
    <property type="entry name" value="Trypsin_dom"/>
</dbReference>
<dbReference type="OrthoDB" id="7789823at2759"/>
<evidence type="ECO:0000313" key="7">
    <source>
        <dbReference type="Proteomes" id="UP001151699"/>
    </source>
</evidence>
<dbReference type="EMBL" id="WJQU01000001">
    <property type="protein sequence ID" value="KAJ6648828.1"/>
    <property type="molecule type" value="Genomic_DNA"/>
</dbReference>
<dbReference type="InterPro" id="IPR051487">
    <property type="entry name" value="Ser/Thr_Proteases_Immune/Dev"/>
</dbReference>
<dbReference type="SUPFAM" id="SSF52058">
    <property type="entry name" value="L domain-like"/>
    <property type="match status" value="1"/>
</dbReference>
<keyword evidence="2" id="KW-0325">Glycoprotein</keyword>
<keyword evidence="1" id="KW-1015">Disulfide bond</keyword>
<dbReference type="GO" id="GO:0004252">
    <property type="term" value="F:serine-type endopeptidase activity"/>
    <property type="evidence" value="ECO:0007669"/>
    <property type="project" value="InterPro"/>
</dbReference>
<proteinExistence type="inferred from homology"/>
<keyword evidence="6" id="KW-0645">Protease</keyword>
<feature type="domain" description="Peptidase S1" evidence="5">
    <location>
        <begin position="37"/>
        <end position="281"/>
    </location>
</feature>
<dbReference type="InterPro" id="IPR001314">
    <property type="entry name" value="Peptidase_S1A"/>
</dbReference>
<feature type="signal peptide" evidence="4">
    <location>
        <begin position="1"/>
        <end position="20"/>
    </location>
</feature>
<comment type="caution">
    <text evidence="6">The sequence shown here is derived from an EMBL/GenBank/DDBJ whole genome shotgun (WGS) entry which is preliminary data.</text>
</comment>
<dbReference type="InterPro" id="IPR009003">
    <property type="entry name" value="Peptidase_S1_PA"/>
</dbReference>
<dbReference type="GO" id="GO:0006508">
    <property type="term" value="P:proteolysis"/>
    <property type="evidence" value="ECO:0007669"/>
    <property type="project" value="UniProtKB-KW"/>
</dbReference>
<gene>
    <name evidence="6" type="primary">gd_6</name>
    <name evidence="6" type="ORF">Bhyg_04060</name>
</gene>
<dbReference type="CDD" id="cd00190">
    <property type="entry name" value="Tryp_SPc"/>
    <property type="match status" value="1"/>
</dbReference>
<evidence type="ECO:0000256" key="3">
    <source>
        <dbReference type="ARBA" id="ARBA00024195"/>
    </source>
</evidence>
<dbReference type="Pfam" id="PF00089">
    <property type="entry name" value="Trypsin"/>
    <property type="match status" value="1"/>
</dbReference>
<evidence type="ECO:0000256" key="1">
    <source>
        <dbReference type="ARBA" id="ARBA00023157"/>
    </source>
</evidence>
<dbReference type="PROSITE" id="PS50240">
    <property type="entry name" value="TRYPSIN_DOM"/>
    <property type="match status" value="1"/>
</dbReference>
<keyword evidence="7" id="KW-1185">Reference proteome</keyword>
<dbReference type="InterPro" id="IPR043504">
    <property type="entry name" value="Peptidase_S1_PA_chymotrypsin"/>
</dbReference>
<name>A0A9Q0NEH7_9DIPT</name>
<dbReference type="PANTHER" id="PTHR24256">
    <property type="entry name" value="TRYPTASE-RELATED"/>
    <property type="match status" value="1"/>
</dbReference>
<dbReference type="Gene3D" id="2.40.10.10">
    <property type="entry name" value="Trypsin-like serine proteases"/>
    <property type="match status" value="1"/>
</dbReference>
<dbReference type="FunFam" id="2.40.10.10:FF:000068">
    <property type="entry name" value="transmembrane protease serine 2"/>
    <property type="match status" value="1"/>
</dbReference>
<organism evidence="6 7">
    <name type="scientific">Pseudolycoriella hygida</name>
    <dbReference type="NCBI Taxonomy" id="35572"/>
    <lineage>
        <taxon>Eukaryota</taxon>
        <taxon>Metazoa</taxon>
        <taxon>Ecdysozoa</taxon>
        <taxon>Arthropoda</taxon>
        <taxon>Hexapoda</taxon>
        <taxon>Insecta</taxon>
        <taxon>Pterygota</taxon>
        <taxon>Neoptera</taxon>
        <taxon>Endopterygota</taxon>
        <taxon>Diptera</taxon>
        <taxon>Nematocera</taxon>
        <taxon>Sciaroidea</taxon>
        <taxon>Sciaridae</taxon>
        <taxon>Pseudolycoriella</taxon>
    </lineage>
</organism>
<dbReference type="SUPFAM" id="SSF50494">
    <property type="entry name" value="Trypsin-like serine proteases"/>
    <property type="match status" value="1"/>
</dbReference>
<dbReference type="AlphaFoldDB" id="A0A9Q0NEH7"/>
<evidence type="ECO:0000259" key="5">
    <source>
        <dbReference type="PROSITE" id="PS50240"/>
    </source>
</evidence>
<dbReference type="InterPro" id="IPR018114">
    <property type="entry name" value="TRYPSIN_HIS"/>
</dbReference>
<sequence>MIPMFLNIFIVNFLFTLLTAEATVQECGVVKYIEPQITGGNVTSRGEWPFIAALYYTDDQSFFCGGTIISQKHVLTAAHCVQQKNVGIKLVPEDVVVLLGAYNIDSKLERGVEQRDVAQIYIHPDWKVYHEKYDADIAIFLLGDSIVFTNYIRPVCLPTDDQPFNDVKGSIVGWGLAKNTTKRESIPRHAFTNALNDSYCYTTEEFIAAFSSTRTFCGGGDGSPNRGDSGGGFFVKSGSVWMQLGIISASLADSHGVVIPNTFSIYTNVKLFRNWITSILISEAGKAKVKLYCNYEFSSFYTCSVWESNVTDENVQVEAFTGTHQSGYDNVNVTQIWFWHGVVSSIPDGIGLKFQNLEKLLVGYDDRNLGLKSLKRSNFMDMPQLTLVQLHKNNIKTVKVDTLWEIPNLEFFHLTDGKLKVLPEKFFEKNTNLRIVRLNGNEIEYLPLDLFKHNPLIEEVNFKDNNLRSISTVFTGLTAVKVIDLHGNSCIDEGLDSTSQIRLSELQDLLWYQC</sequence>
<reference evidence="6" key="1">
    <citation type="submission" date="2022-07" db="EMBL/GenBank/DDBJ databases">
        <authorList>
            <person name="Trinca V."/>
            <person name="Uliana J.V.C."/>
            <person name="Torres T.T."/>
            <person name="Ward R.J."/>
            <person name="Monesi N."/>
        </authorList>
    </citation>
    <scope>NUCLEOTIDE SEQUENCE</scope>
    <source>
        <strain evidence="6">HSMRA1968</strain>
        <tissue evidence="6">Whole embryos</tissue>
    </source>
</reference>